<evidence type="ECO:0008006" key="3">
    <source>
        <dbReference type="Google" id="ProtNLM"/>
    </source>
</evidence>
<dbReference type="Proteomes" id="UP000182725">
    <property type="component" value="Unassembled WGS sequence"/>
</dbReference>
<dbReference type="AlphaFoldDB" id="A0A1H5GYQ2"/>
<accession>A0A1H5GYQ2</accession>
<gene>
    <name evidence="1" type="ORF">SAMN04489740_0870</name>
</gene>
<evidence type="ECO:0000313" key="2">
    <source>
        <dbReference type="Proteomes" id="UP000182725"/>
    </source>
</evidence>
<sequence length="265" mass="28586">MAADPRINKLIDAHSVTRQQLSLRAAAAVESLVKGFDGWYDHDAITAMTNQIVTVVEAAQRQTANVTEAYLQRVASEVFVGSVRPSGPIDPATLRQGVTHAGAYGRLADQYRFQASIGAAPALIKQAVLSRATSMAKTDLDLAFRAQSKNFMVKNRVDGYRRIIRPERAVSGTCGMCIAASDRMYFRGDLLPIHGGCGCGVLPIKNGKDPGVAVNREDLDRLYDDAGSTAAKDLINTRYVINEHGEIGPVLGREGDSFRGPTDIP</sequence>
<dbReference type="EMBL" id="FNTV01000001">
    <property type="protein sequence ID" value="SEE20158.1"/>
    <property type="molecule type" value="Genomic_DNA"/>
</dbReference>
<protein>
    <recommendedName>
        <fullName evidence="3">Phage head morphogenesis domain-containing protein</fullName>
    </recommendedName>
</protein>
<proteinExistence type="predicted"/>
<evidence type="ECO:0000313" key="1">
    <source>
        <dbReference type="EMBL" id="SEE20158.1"/>
    </source>
</evidence>
<name>A0A1H5GYQ2_9MICC</name>
<organism evidence="1 2">
    <name type="scientific">Arthrobacter alpinus</name>
    <dbReference type="NCBI Taxonomy" id="656366"/>
    <lineage>
        <taxon>Bacteria</taxon>
        <taxon>Bacillati</taxon>
        <taxon>Actinomycetota</taxon>
        <taxon>Actinomycetes</taxon>
        <taxon>Micrococcales</taxon>
        <taxon>Micrococcaceae</taxon>
        <taxon>Arthrobacter</taxon>
    </lineage>
</organism>
<reference evidence="1 2" key="1">
    <citation type="submission" date="2016-10" db="EMBL/GenBank/DDBJ databases">
        <authorList>
            <person name="de Groot N.N."/>
        </authorList>
    </citation>
    <scope>NUCLEOTIDE SEQUENCE [LARGE SCALE GENOMIC DNA]</scope>
    <source>
        <strain evidence="1 2">DSM 22274</strain>
    </source>
</reference>